<protein>
    <recommendedName>
        <fullName evidence="5">HCP-like protein</fullName>
    </recommendedName>
</protein>
<accession>A0A2Z6S306</accession>
<reference evidence="3 4" key="1">
    <citation type="submission" date="2017-11" db="EMBL/GenBank/DDBJ databases">
        <title>The genome of Rhizophagus clarus HR1 reveals common genetic basis of auxotrophy among arbuscular mycorrhizal fungi.</title>
        <authorList>
            <person name="Kobayashi Y."/>
        </authorList>
    </citation>
    <scope>NUCLEOTIDE SEQUENCE [LARGE SCALE GENOMIC DNA]</scope>
    <source>
        <strain evidence="3 4">HR1</strain>
    </source>
</reference>
<feature type="signal peptide" evidence="2">
    <location>
        <begin position="1"/>
        <end position="16"/>
    </location>
</feature>
<comment type="caution">
    <text evidence="3">The sequence shown here is derived from an EMBL/GenBank/DDBJ whole genome shotgun (WGS) entry which is preliminary data.</text>
</comment>
<dbReference type="Proteomes" id="UP000247702">
    <property type="component" value="Unassembled WGS sequence"/>
</dbReference>
<dbReference type="AlphaFoldDB" id="A0A2Z6S306"/>
<dbReference type="SUPFAM" id="SSF81901">
    <property type="entry name" value="HCP-like"/>
    <property type="match status" value="1"/>
</dbReference>
<gene>
    <name evidence="3" type="ORF">RclHR1_09020002</name>
</gene>
<proteinExistence type="inferred from homology"/>
<name>A0A2Z6S306_9GLOM</name>
<dbReference type="InterPro" id="IPR050767">
    <property type="entry name" value="Sel1_AlgK"/>
</dbReference>
<evidence type="ECO:0000256" key="1">
    <source>
        <dbReference type="ARBA" id="ARBA00038101"/>
    </source>
</evidence>
<dbReference type="SMART" id="SM00671">
    <property type="entry name" value="SEL1"/>
    <property type="match status" value="3"/>
</dbReference>
<dbReference type="PANTHER" id="PTHR11102">
    <property type="entry name" value="SEL-1-LIKE PROTEIN"/>
    <property type="match status" value="1"/>
</dbReference>
<evidence type="ECO:0000313" key="4">
    <source>
        <dbReference type="Proteomes" id="UP000247702"/>
    </source>
</evidence>
<feature type="chain" id="PRO_5016304578" description="HCP-like protein" evidence="2">
    <location>
        <begin position="17"/>
        <end position="264"/>
    </location>
</feature>
<dbReference type="InterPro" id="IPR006597">
    <property type="entry name" value="Sel1-like"/>
</dbReference>
<organism evidence="3 4">
    <name type="scientific">Rhizophagus clarus</name>
    <dbReference type="NCBI Taxonomy" id="94130"/>
    <lineage>
        <taxon>Eukaryota</taxon>
        <taxon>Fungi</taxon>
        <taxon>Fungi incertae sedis</taxon>
        <taxon>Mucoromycota</taxon>
        <taxon>Glomeromycotina</taxon>
        <taxon>Glomeromycetes</taxon>
        <taxon>Glomerales</taxon>
        <taxon>Glomeraceae</taxon>
        <taxon>Rhizophagus</taxon>
    </lineage>
</organism>
<dbReference type="InterPro" id="IPR011990">
    <property type="entry name" value="TPR-like_helical_dom_sf"/>
</dbReference>
<comment type="similarity">
    <text evidence="1">Belongs to the sel-1 family.</text>
</comment>
<dbReference type="PANTHER" id="PTHR11102:SF160">
    <property type="entry name" value="ERAD-ASSOCIATED E3 UBIQUITIN-PROTEIN LIGASE COMPONENT HRD3"/>
    <property type="match status" value="1"/>
</dbReference>
<evidence type="ECO:0000313" key="3">
    <source>
        <dbReference type="EMBL" id="GBC09664.1"/>
    </source>
</evidence>
<sequence length="264" mass="30933">MLIMVCLMLSILNGKREKIVDETPVQYSKLYTECWKYEINERPNMQEIVLIFKASILPEIIIYNTHEDKKYSFSLEEYNKPNLESIQSIVSEKVSLSSIDLIDSIYSVVAEKLINYIIDKHDKGITFDQIQQLIDKKILQLNQNLNDLIDWLSKNQDKPKYIWFLGLFYYYNLDTRTNNSVKAFELFLKAANDNYSIAQVYLAKCYYDGYGVNSYWYNEASKGRNTTAKLYLANCYKLGKGVDKDEVKAFKYYEILAKQEISDA</sequence>
<dbReference type="Gene3D" id="1.25.40.10">
    <property type="entry name" value="Tetratricopeptide repeat domain"/>
    <property type="match status" value="1"/>
</dbReference>
<dbReference type="EMBL" id="BEXD01004318">
    <property type="protein sequence ID" value="GBC09664.1"/>
    <property type="molecule type" value="Genomic_DNA"/>
</dbReference>
<evidence type="ECO:0008006" key="5">
    <source>
        <dbReference type="Google" id="ProtNLM"/>
    </source>
</evidence>
<evidence type="ECO:0000256" key="2">
    <source>
        <dbReference type="SAM" id="SignalP"/>
    </source>
</evidence>
<keyword evidence="4" id="KW-1185">Reference proteome</keyword>
<keyword evidence="2" id="KW-0732">Signal</keyword>
<dbReference type="Pfam" id="PF08238">
    <property type="entry name" value="Sel1"/>
    <property type="match status" value="3"/>
</dbReference>